<feature type="domain" description="Cytidyltransferase-like" evidence="12">
    <location>
        <begin position="9"/>
        <end position="132"/>
    </location>
</feature>
<evidence type="ECO:0000256" key="5">
    <source>
        <dbReference type="ARBA" id="ARBA00022695"/>
    </source>
</evidence>
<comment type="similarity">
    <text evidence="2">Belongs to the cytidylyltransferase family.</text>
</comment>
<gene>
    <name evidence="13" type="ORF">PACLA_8A033381</name>
</gene>
<evidence type="ECO:0000256" key="11">
    <source>
        <dbReference type="ARBA" id="ARBA00031473"/>
    </source>
</evidence>
<evidence type="ECO:0000256" key="7">
    <source>
        <dbReference type="ARBA" id="ARBA00023209"/>
    </source>
</evidence>
<protein>
    <recommendedName>
        <fullName evidence="10">ethanolamine-phosphate cytidylyltransferase</fullName>
        <ecNumber evidence="10">2.7.7.14</ecNumber>
    </recommendedName>
    <alternativeName>
        <fullName evidence="11">CTP:phosphoethanolamine cytidylyltransferase</fullName>
    </alternativeName>
</protein>
<proteinExistence type="inferred from homology"/>
<dbReference type="Proteomes" id="UP001152795">
    <property type="component" value="Unassembled WGS sequence"/>
</dbReference>
<keyword evidence="7" id="KW-0594">Phospholipid biosynthesis</keyword>
<dbReference type="GO" id="GO:0004306">
    <property type="term" value="F:ethanolamine-phosphate cytidylyltransferase activity"/>
    <property type="evidence" value="ECO:0007669"/>
    <property type="project" value="UniProtKB-EC"/>
</dbReference>
<keyword evidence="6" id="KW-0443">Lipid metabolism</keyword>
<comment type="pathway">
    <text evidence="9">Phospholipid metabolism; phosphatidylethanolamine biosynthesis; phosphatidylethanolamine from ethanolamine: step 2/3.</text>
</comment>
<evidence type="ECO:0000313" key="14">
    <source>
        <dbReference type="Proteomes" id="UP001152795"/>
    </source>
</evidence>
<dbReference type="GO" id="GO:0005737">
    <property type="term" value="C:cytoplasm"/>
    <property type="evidence" value="ECO:0007669"/>
    <property type="project" value="TreeGrafter"/>
</dbReference>
<dbReference type="InterPro" id="IPR014729">
    <property type="entry name" value="Rossmann-like_a/b/a_fold"/>
</dbReference>
<keyword evidence="4" id="KW-0808">Transferase</keyword>
<dbReference type="UniPathway" id="UPA00558">
    <property type="reaction ID" value="UER00742"/>
</dbReference>
<evidence type="ECO:0000256" key="3">
    <source>
        <dbReference type="ARBA" id="ARBA00022516"/>
    </source>
</evidence>
<evidence type="ECO:0000256" key="8">
    <source>
        <dbReference type="ARBA" id="ARBA00023264"/>
    </source>
</evidence>
<dbReference type="InterPro" id="IPR041723">
    <property type="entry name" value="CCT"/>
</dbReference>
<dbReference type="CDD" id="cd02174">
    <property type="entry name" value="CCT"/>
    <property type="match status" value="1"/>
</dbReference>
<evidence type="ECO:0000256" key="6">
    <source>
        <dbReference type="ARBA" id="ARBA00023098"/>
    </source>
</evidence>
<dbReference type="PANTHER" id="PTHR45780">
    <property type="entry name" value="ETHANOLAMINE-PHOSPHATE CYTIDYLYLTRANSFERASE"/>
    <property type="match status" value="1"/>
</dbReference>
<accession>A0A7D9DU85</accession>
<dbReference type="Pfam" id="PF01467">
    <property type="entry name" value="CTP_transf_like"/>
    <property type="match status" value="2"/>
</dbReference>
<evidence type="ECO:0000256" key="9">
    <source>
        <dbReference type="ARBA" id="ARBA00024191"/>
    </source>
</evidence>
<dbReference type="Gene3D" id="3.40.50.620">
    <property type="entry name" value="HUPs"/>
    <property type="match status" value="2"/>
</dbReference>
<dbReference type="PANTHER" id="PTHR45780:SF2">
    <property type="entry name" value="ETHANOLAMINE-PHOSPHATE CYTIDYLYLTRANSFERASE"/>
    <property type="match status" value="1"/>
</dbReference>
<reference evidence="13" key="1">
    <citation type="submission" date="2020-04" db="EMBL/GenBank/DDBJ databases">
        <authorList>
            <person name="Alioto T."/>
            <person name="Alioto T."/>
            <person name="Gomez Garrido J."/>
        </authorList>
    </citation>
    <scope>NUCLEOTIDE SEQUENCE</scope>
    <source>
        <strain evidence="13">A484AB</strain>
    </source>
</reference>
<sequence length="346" mass="39545">MNPVRVWGNGCYDVFHFGHANFIRQAKLMGDVMIAGVHGDADIMQNKGKPVMDEVERARMISAVRWVDEIEENIPYGNVLKTLDDYNCDFCVHGDDIARDANGNDIYQECKEKNRFRECKRTEGISTTELIDRILLGTDMNFFGPEFTRKGSKIKSRIMPQEYYEQKIKEFTPPNLFPKEGDTILYTQGVFDLMHSGHVDYLEKCKKSGKNGFLIVGILGDEEVNRIYGTYPITNAYERALALLSCRYVDQVIIGVSFYVTEEIITKHKVDYVCHGKVWDCPDDPYAVPKERNIYRVVDSGSDMTTEMIIERIVSHAGMYYVRNTKKSESLFSGQTPSIAPQESVN</sequence>
<keyword evidence="8" id="KW-1208">Phospholipid metabolism</keyword>
<dbReference type="GO" id="GO:0006646">
    <property type="term" value="P:phosphatidylethanolamine biosynthetic process"/>
    <property type="evidence" value="ECO:0007669"/>
    <property type="project" value="UniProtKB-UniPathway"/>
</dbReference>
<evidence type="ECO:0000313" key="13">
    <source>
        <dbReference type="EMBL" id="CAB3992902.1"/>
    </source>
</evidence>
<dbReference type="InterPro" id="IPR044608">
    <property type="entry name" value="Ect1/PCYT2"/>
</dbReference>
<keyword evidence="14" id="KW-1185">Reference proteome</keyword>
<evidence type="ECO:0000256" key="4">
    <source>
        <dbReference type="ARBA" id="ARBA00022679"/>
    </source>
</evidence>
<evidence type="ECO:0000259" key="12">
    <source>
        <dbReference type="Pfam" id="PF01467"/>
    </source>
</evidence>
<evidence type="ECO:0000256" key="10">
    <source>
        <dbReference type="ARBA" id="ARBA00024221"/>
    </source>
</evidence>
<feature type="domain" description="Cytidyltransferase-like" evidence="12">
    <location>
        <begin position="187"/>
        <end position="277"/>
    </location>
</feature>
<comment type="caution">
    <text evidence="13">The sequence shown here is derived from an EMBL/GenBank/DDBJ whole genome shotgun (WGS) entry which is preliminary data.</text>
</comment>
<keyword evidence="3" id="KW-0444">Lipid biosynthesis</keyword>
<dbReference type="InterPro" id="IPR004821">
    <property type="entry name" value="Cyt_trans-like"/>
</dbReference>
<evidence type="ECO:0000256" key="1">
    <source>
        <dbReference type="ARBA" id="ARBA00005189"/>
    </source>
</evidence>
<dbReference type="EC" id="2.7.7.14" evidence="10"/>
<dbReference type="EMBL" id="CACRXK020002146">
    <property type="protein sequence ID" value="CAB3992902.1"/>
    <property type="molecule type" value="Genomic_DNA"/>
</dbReference>
<name>A0A7D9DU85_PARCT</name>
<evidence type="ECO:0000256" key="2">
    <source>
        <dbReference type="ARBA" id="ARBA00010101"/>
    </source>
</evidence>
<dbReference type="NCBIfam" id="TIGR00125">
    <property type="entry name" value="cyt_tran_rel"/>
    <property type="match status" value="2"/>
</dbReference>
<comment type="pathway">
    <text evidence="1">Lipid metabolism.</text>
</comment>
<organism evidence="13 14">
    <name type="scientific">Paramuricea clavata</name>
    <name type="common">Red gorgonian</name>
    <name type="synonym">Violescent sea-whip</name>
    <dbReference type="NCBI Taxonomy" id="317549"/>
    <lineage>
        <taxon>Eukaryota</taxon>
        <taxon>Metazoa</taxon>
        <taxon>Cnidaria</taxon>
        <taxon>Anthozoa</taxon>
        <taxon>Octocorallia</taxon>
        <taxon>Malacalcyonacea</taxon>
        <taxon>Plexauridae</taxon>
        <taxon>Paramuricea</taxon>
    </lineage>
</organism>
<dbReference type="OrthoDB" id="40021at2759"/>
<dbReference type="AlphaFoldDB" id="A0A7D9DU85"/>
<keyword evidence="5 13" id="KW-0548">Nucleotidyltransferase</keyword>
<dbReference type="SUPFAM" id="SSF52374">
    <property type="entry name" value="Nucleotidylyl transferase"/>
    <property type="match status" value="2"/>
</dbReference>